<keyword evidence="15" id="KW-1185">Reference proteome</keyword>
<dbReference type="NCBIfam" id="NF010738">
    <property type="entry name" value="PRK14140.1"/>
    <property type="match status" value="1"/>
</dbReference>
<evidence type="ECO:0000256" key="10">
    <source>
        <dbReference type="HAMAP-Rule" id="MF_01151"/>
    </source>
</evidence>
<comment type="function">
    <text evidence="7 10 11">Participates actively in the response to hyperosmotic and heat shock by preventing the aggregation of stress-denatured proteins, in association with DnaK and GrpE. It is the nucleotide exchange factor for DnaK and may function as a thermosensor. Unfolded proteins bind initially to DnaJ; upon interaction with the DnaJ-bound protein, DnaK hydrolyzes its bound ATP, resulting in the formation of a stable complex. GrpE releases ADP from DnaK; ATP binding to DnaK triggers the release of the substrate protein, thus completing the reaction cycle. Several rounds of ATP-dependent interactions between DnaJ, DnaK and GrpE are required for fully efficient folding.</text>
</comment>
<comment type="subunit">
    <text evidence="3 10">Homodimer.</text>
</comment>
<comment type="similarity">
    <text evidence="2 10 12">Belongs to the GrpE family.</text>
</comment>
<dbReference type="AlphaFoldDB" id="E9SCU9"/>
<dbReference type="Proteomes" id="UP000004259">
    <property type="component" value="Unassembled WGS sequence"/>
</dbReference>
<organism evidence="14 15">
    <name type="scientific">Ruminococcus albus 8</name>
    <dbReference type="NCBI Taxonomy" id="246199"/>
    <lineage>
        <taxon>Bacteria</taxon>
        <taxon>Bacillati</taxon>
        <taxon>Bacillota</taxon>
        <taxon>Clostridia</taxon>
        <taxon>Eubacteriales</taxon>
        <taxon>Oscillospiraceae</taxon>
        <taxon>Ruminococcus</taxon>
    </lineage>
</organism>
<evidence type="ECO:0000256" key="4">
    <source>
        <dbReference type="ARBA" id="ARBA00022490"/>
    </source>
</evidence>
<dbReference type="InterPro" id="IPR000740">
    <property type="entry name" value="GrpE"/>
</dbReference>
<feature type="compositionally biased region" description="Acidic residues" evidence="13">
    <location>
        <begin position="18"/>
        <end position="53"/>
    </location>
</feature>
<comment type="caution">
    <text evidence="14">The sequence shown here is derived from an EMBL/GenBank/DDBJ whole genome shotgun (WGS) entry which is preliminary data.</text>
</comment>
<reference evidence="14 15" key="1">
    <citation type="submission" date="2011-02" db="EMBL/GenBank/DDBJ databases">
        <authorList>
            <person name="Nelson K.E."/>
            <person name="Sutton G."/>
            <person name="Torralba M."/>
            <person name="Durkin S."/>
            <person name="Harkins D."/>
            <person name="Montgomery R."/>
            <person name="Ziemer C."/>
            <person name="Klaassens E."/>
            <person name="Ocuiv P."/>
            <person name="Morrison M."/>
        </authorList>
    </citation>
    <scope>NUCLEOTIDE SEQUENCE [LARGE SCALE GENOMIC DNA]</scope>
    <source>
        <strain evidence="14 15">8</strain>
    </source>
</reference>
<evidence type="ECO:0000256" key="8">
    <source>
        <dbReference type="ARBA" id="ARBA00072274"/>
    </source>
</evidence>
<evidence type="ECO:0000256" key="11">
    <source>
        <dbReference type="RuleBase" id="RU000639"/>
    </source>
</evidence>
<dbReference type="eggNOG" id="COG0576">
    <property type="taxonomic scope" value="Bacteria"/>
</dbReference>
<dbReference type="PRINTS" id="PR00773">
    <property type="entry name" value="GRPEPROTEIN"/>
</dbReference>
<dbReference type="NCBIfam" id="NF010757">
    <property type="entry name" value="PRK14160.1"/>
    <property type="match status" value="1"/>
</dbReference>
<evidence type="ECO:0000256" key="1">
    <source>
        <dbReference type="ARBA" id="ARBA00004496"/>
    </source>
</evidence>
<dbReference type="EMBL" id="ADKM02000085">
    <property type="protein sequence ID" value="EGC02923.1"/>
    <property type="molecule type" value="Genomic_DNA"/>
</dbReference>
<dbReference type="Pfam" id="PF01025">
    <property type="entry name" value="GrpE"/>
    <property type="match status" value="1"/>
</dbReference>
<dbReference type="HAMAP" id="MF_01151">
    <property type="entry name" value="GrpE"/>
    <property type="match status" value="1"/>
</dbReference>
<comment type="subcellular location">
    <subcellularLocation>
        <location evidence="1 10">Cytoplasm</location>
    </subcellularLocation>
</comment>
<dbReference type="PANTHER" id="PTHR21237">
    <property type="entry name" value="GRPE PROTEIN"/>
    <property type="match status" value="1"/>
</dbReference>
<dbReference type="PANTHER" id="PTHR21237:SF23">
    <property type="entry name" value="GRPE PROTEIN HOMOLOG, MITOCHONDRIAL"/>
    <property type="match status" value="1"/>
</dbReference>
<sequence length="197" mass="22453">MTERQAHMMSEKDIEKQDELEEELNDSAEETAEETEEKEEKENAEETAEEISEEDKLKAELAESKDKYLRLMAEYDNFRKRSAKERLELSAAVKGDTVSDILPVLDNFERALNTETEDEAYKQGIEMIFKQFTDALTKLGIEPIDPVGEVFDPNIANAVNQIEDPELGENVVAQVFQKGYRIGDKVIRYAMVVVANP</sequence>
<dbReference type="GO" id="GO:0051087">
    <property type="term" value="F:protein-folding chaperone binding"/>
    <property type="evidence" value="ECO:0007669"/>
    <property type="project" value="InterPro"/>
</dbReference>
<evidence type="ECO:0000256" key="12">
    <source>
        <dbReference type="RuleBase" id="RU004478"/>
    </source>
</evidence>
<dbReference type="PROSITE" id="PS01071">
    <property type="entry name" value="GRPE"/>
    <property type="match status" value="1"/>
</dbReference>
<dbReference type="InterPro" id="IPR009012">
    <property type="entry name" value="GrpE_head"/>
</dbReference>
<dbReference type="Gene3D" id="3.90.20.20">
    <property type="match status" value="1"/>
</dbReference>
<dbReference type="GO" id="GO:0042803">
    <property type="term" value="F:protein homodimerization activity"/>
    <property type="evidence" value="ECO:0007669"/>
    <property type="project" value="InterPro"/>
</dbReference>
<dbReference type="Gene3D" id="2.30.22.10">
    <property type="entry name" value="Head domain of nucleotide exchange factor GrpE"/>
    <property type="match status" value="1"/>
</dbReference>
<evidence type="ECO:0000256" key="2">
    <source>
        <dbReference type="ARBA" id="ARBA00009054"/>
    </source>
</evidence>
<dbReference type="SUPFAM" id="SSF51064">
    <property type="entry name" value="Head domain of nucleotide exchange factor GrpE"/>
    <property type="match status" value="1"/>
</dbReference>
<dbReference type="FunFam" id="2.30.22.10:FF:000001">
    <property type="entry name" value="Protein GrpE"/>
    <property type="match status" value="1"/>
</dbReference>
<evidence type="ECO:0000256" key="5">
    <source>
        <dbReference type="ARBA" id="ARBA00023016"/>
    </source>
</evidence>
<protein>
    <recommendedName>
        <fullName evidence="8 10">Protein GrpE</fullName>
    </recommendedName>
    <alternativeName>
        <fullName evidence="9 10">HSP-70 cofactor</fullName>
    </alternativeName>
</protein>
<dbReference type="CDD" id="cd00446">
    <property type="entry name" value="GrpE"/>
    <property type="match status" value="1"/>
</dbReference>
<keyword evidence="5 10" id="KW-0346">Stress response</keyword>
<evidence type="ECO:0000313" key="14">
    <source>
        <dbReference type="EMBL" id="EGC02923.1"/>
    </source>
</evidence>
<dbReference type="GO" id="GO:0005737">
    <property type="term" value="C:cytoplasm"/>
    <property type="evidence" value="ECO:0007669"/>
    <property type="project" value="UniProtKB-SubCell"/>
</dbReference>
<accession>E9SCU9</accession>
<gene>
    <name evidence="10 14" type="primary">grpE</name>
    <name evidence="14" type="ORF">CUS_6703</name>
</gene>
<dbReference type="GO" id="GO:0000774">
    <property type="term" value="F:adenyl-nucleotide exchange factor activity"/>
    <property type="evidence" value="ECO:0007669"/>
    <property type="project" value="InterPro"/>
</dbReference>
<evidence type="ECO:0000256" key="9">
    <source>
        <dbReference type="ARBA" id="ARBA00076414"/>
    </source>
</evidence>
<evidence type="ECO:0000256" key="6">
    <source>
        <dbReference type="ARBA" id="ARBA00023186"/>
    </source>
</evidence>
<dbReference type="GO" id="GO:0006457">
    <property type="term" value="P:protein folding"/>
    <property type="evidence" value="ECO:0007669"/>
    <property type="project" value="InterPro"/>
</dbReference>
<dbReference type="InterPro" id="IPR013805">
    <property type="entry name" value="GrpE_CC"/>
</dbReference>
<feature type="compositionally biased region" description="Basic and acidic residues" evidence="13">
    <location>
        <begin position="1"/>
        <end position="17"/>
    </location>
</feature>
<dbReference type="STRING" id="246199.CUS_6703"/>
<evidence type="ECO:0000256" key="13">
    <source>
        <dbReference type="SAM" id="MobiDB-lite"/>
    </source>
</evidence>
<dbReference type="SUPFAM" id="SSF58014">
    <property type="entry name" value="Coiled-coil domain of nucleotide exchange factor GrpE"/>
    <property type="match status" value="1"/>
</dbReference>
<evidence type="ECO:0000313" key="15">
    <source>
        <dbReference type="Proteomes" id="UP000004259"/>
    </source>
</evidence>
<feature type="region of interest" description="Disordered" evidence="13">
    <location>
        <begin position="1"/>
        <end position="59"/>
    </location>
</feature>
<evidence type="ECO:0000256" key="3">
    <source>
        <dbReference type="ARBA" id="ARBA00011738"/>
    </source>
</evidence>
<name>E9SCU9_RUMAL</name>
<dbReference type="RefSeq" id="WP_002849994.1">
    <property type="nucleotide sequence ID" value="NZ_ADKM02000085.1"/>
</dbReference>
<keyword evidence="6 10" id="KW-0143">Chaperone</keyword>
<proteinExistence type="inferred from homology"/>
<dbReference type="GO" id="GO:0051082">
    <property type="term" value="F:unfolded protein binding"/>
    <property type="evidence" value="ECO:0007669"/>
    <property type="project" value="TreeGrafter"/>
</dbReference>
<evidence type="ECO:0000256" key="7">
    <source>
        <dbReference type="ARBA" id="ARBA00053401"/>
    </source>
</evidence>
<dbReference type="OrthoDB" id="9812586at2"/>
<keyword evidence="4 10" id="KW-0963">Cytoplasm</keyword>